<protein>
    <submittedName>
        <fullName evidence="1">Uncharacterized protein</fullName>
    </submittedName>
</protein>
<dbReference type="Proteomes" id="UP000276133">
    <property type="component" value="Unassembled WGS sequence"/>
</dbReference>
<sequence length="111" mass="12647">MVLNFQQRVILGGTFTKRNTKNQGCLKVTSLKLSPSPGFKILNIGKTFMLKLQENSDIWQIYCIRQPKKIIHKISLQNTLQFSAFCTPFKTILINCAKTNIFKNPLAEENG</sequence>
<reference evidence="1 2" key="1">
    <citation type="journal article" date="2018" name="Sci. Rep.">
        <title>Genomic signatures of local adaptation to the degree of environmental predictability in rotifers.</title>
        <authorList>
            <person name="Franch-Gras L."/>
            <person name="Hahn C."/>
            <person name="Garcia-Roger E.M."/>
            <person name="Carmona M.J."/>
            <person name="Serra M."/>
            <person name="Gomez A."/>
        </authorList>
    </citation>
    <scope>NUCLEOTIDE SEQUENCE [LARGE SCALE GENOMIC DNA]</scope>
    <source>
        <strain evidence="1">HYR1</strain>
    </source>
</reference>
<gene>
    <name evidence="1" type="ORF">BpHYR1_041004</name>
</gene>
<evidence type="ECO:0000313" key="1">
    <source>
        <dbReference type="EMBL" id="RNA15775.1"/>
    </source>
</evidence>
<evidence type="ECO:0000313" key="2">
    <source>
        <dbReference type="Proteomes" id="UP000276133"/>
    </source>
</evidence>
<name>A0A3M7QXV2_BRAPC</name>
<dbReference type="EMBL" id="REGN01004893">
    <property type="protein sequence ID" value="RNA15775.1"/>
    <property type="molecule type" value="Genomic_DNA"/>
</dbReference>
<comment type="caution">
    <text evidence="1">The sequence shown here is derived from an EMBL/GenBank/DDBJ whole genome shotgun (WGS) entry which is preliminary data.</text>
</comment>
<accession>A0A3M7QXV2</accession>
<keyword evidence="2" id="KW-1185">Reference proteome</keyword>
<dbReference type="AlphaFoldDB" id="A0A3M7QXV2"/>
<proteinExistence type="predicted"/>
<organism evidence="1 2">
    <name type="scientific">Brachionus plicatilis</name>
    <name type="common">Marine rotifer</name>
    <name type="synonym">Brachionus muelleri</name>
    <dbReference type="NCBI Taxonomy" id="10195"/>
    <lineage>
        <taxon>Eukaryota</taxon>
        <taxon>Metazoa</taxon>
        <taxon>Spiralia</taxon>
        <taxon>Gnathifera</taxon>
        <taxon>Rotifera</taxon>
        <taxon>Eurotatoria</taxon>
        <taxon>Monogononta</taxon>
        <taxon>Pseudotrocha</taxon>
        <taxon>Ploima</taxon>
        <taxon>Brachionidae</taxon>
        <taxon>Brachionus</taxon>
    </lineage>
</organism>